<feature type="repeat" description="ANK" evidence="3">
    <location>
        <begin position="662"/>
        <end position="694"/>
    </location>
</feature>
<gene>
    <name evidence="5" type="primary">ANKHD1</name>
    <name evidence="5" type="ORF">AWC38_SpisGene23286</name>
</gene>
<evidence type="ECO:0000256" key="2">
    <source>
        <dbReference type="ARBA" id="ARBA00023043"/>
    </source>
</evidence>
<dbReference type="Proteomes" id="UP000225706">
    <property type="component" value="Unassembled WGS sequence"/>
</dbReference>
<feature type="repeat" description="ANK" evidence="3">
    <location>
        <begin position="897"/>
        <end position="925"/>
    </location>
</feature>
<evidence type="ECO:0000256" key="4">
    <source>
        <dbReference type="SAM" id="MobiDB-lite"/>
    </source>
</evidence>
<dbReference type="EMBL" id="LSMT01001220">
    <property type="protein sequence ID" value="PFX12710.1"/>
    <property type="molecule type" value="Genomic_DNA"/>
</dbReference>
<feature type="repeat" description="ANK" evidence="3">
    <location>
        <begin position="833"/>
        <end position="861"/>
    </location>
</feature>
<feature type="repeat" description="ANK" evidence="3">
    <location>
        <begin position="765"/>
        <end position="797"/>
    </location>
</feature>
<name>A0A2B4R886_STYPI</name>
<protein>
    <submittedName>
        <fullName evidence="5">Ankyrin repeat and KH domain-containing protein 1</fullName>
    </submittedName>
</protein>
<dbReference type="PANTHER" id="PTHR24171">
    <property type="entry name" value="ANKYRIN REPEAT DOMAIN-CONTAINING PROTEIN 39-RELATED"/>
    <property type="match status" value="1"/>
</dbReference>
<comment type="caution">
    <text evidence="5">The sequence shown here is derived from an EMBL/GenBank/DDBJ whole genome shotgun (WGS) entry which is preliminary data.</text>
</comment>
<feature type="compositionally biased region" description="Gly residues" evidence="4">
    <location>
        <begin position="424"/>
        <end position="447"/>
    </location>
</feature>
<feature type="repeat" description="ANK" evidence="3">
    <location>
        <begin position="799"/>
        <end position="831"/>
    </location>
</feature>
<evidence type="ECO:0000256" key="1">
    <source>
        <dbReference type="ARBA" id="ARBA00022737"/>
    </source>
</evidence>
<dbReference type="PRINTS" id="PR01415">
    <property type="entry name" value="ANKYRIN"/>
</dbReference>
<feature type="repeat" description="ANK" evidence="3">
    <location>
        <begin position="863"/>
        <end position="895"/>
    </location>
</feature>
<organism evidence="5 6">
    <name type="scientific">Stylophora pistillata</name>
    <name type="common">Smooth cauliflower coral</name>
    <dbReference type="NCBI Taxonomy" id="50429"/>
    <lineage>
        <taxon>Eukaryota</taxon>
        <taxon>Metazoa</taxon>
        <taxon>Cnidaria</taxon>
        <taxon>Anthozoa</taxon>
        <taxon>Hexacorallia</taxon>
        <taxon>Scleractinia</taxon>
        <taxon>Astrocoeniina</taxon>
        <taxon>Pocilloporidae</taxon>
        <taxon>Stylophora</taxon>
    </lineage>
</organism>
<dbReference type="OrthoDB" id="539213at2759"/>
<dbReference type="AlphaFoldDB" id="A0A2B4R886"/>
<dbReference type="Gene3D" id="1.25.40.20">
    <property type="entry name" value="Ankyrin repeat-containing domain"/>
    <property type="match status" value="2"/>
</dbReference>
<evidence type="ECO:0000313" key="6">
    <source>
        <dbReference type="Proteomes" id="UP000225706"/>
    </source>
</evidence>
<dbReference type="Pfam" id="PF00023">
    <property type="entry name" value="Ank"/>
    <property type="match status" value="2"/>
</dbReference>
<dbReference type="PANTHER" id="PTHR24171:SF10">
    <property type="entry name" value="ANKYRIN REPEAT DOMAIN-CONTAINING PROTEIN 29-LIKE"/>
    <property type="match status" value="1"/>
</dbReference>
<accession>A0A2B4R886</accession>
<keyword evidence="6" id="KW-1185">Reference proteome</keyword>
<proteinExistence type="predicted"/>
<sequence>MASGRSNYCELIQFNTADDFSSNLENSFVGTMLSSVLLVYGSSSEYQEADPKAESTQHSHKGEPDMSQEIQATMTEGFTSEFSIGDNKYVGSGDCPEWNTPLPESTKTEVNYEEEDHDEKQDLSREWALYSEESAWHTVLASQDNTPMLLLDVPGVNVENEENQYSDDEISEILHTEKAQHSESSHGISFARTEVLVNGFDLCENEDAGKIVHSRWEILPIEPNKTDGGAEEDNFDAEQDLSLEQGLFSEEGNLHTHLSLPDDTSVQIRRPEVENKESQLIGDISLIEAAEKGYSNRVSLLIEKGADVNQRGRVIIELITSFESEIHRGLISQQGGANSPASPEMTPDVISVLLISTNTGEILGETCVEYCGVEKEGIWQTIQRITSDPNLQRILLLLYMRNNLGGKPGACGSGRRGDSNNDGGASGGGAYGGGSSGEGASGSGSSGDGSSATGVSGCGSGGCGTYGGGATGYASQLGSDVVNELCELLQKCSVCIWRQNPSVIQNKDSSLPFPWVNSISTKSQEAILKTESTQHLHKAVHNELDVNHEIPATMTEAFTNEPNIVGNKYVGSVMEGLASCFDLCENEDAGKNEPSRWDMSYMEPNKTDGGVEKDVLDSEQDLSQEQGLFSEKGNLDIHLSSPDDSSVQSLGPEVENNKSQLIGETSIIEAAESDSTDTVLLLTEKGADVNQREIVIDEKIPLTAATENGHKDIVRLPKENGADVNKGRRIYEKIPLTAAAKNGHTDIVRWLIENGADVNKGGGNWKNTPLTAAAGNGHTDIIRLLIENGADVNKEGGILNHTALGAAAKNGHTDIVRLLIENGADVNTGGRMDQETPLTAAAKNGHTDIVRLLLENGADVNKGWTTPLIGAAQNGHRDIVRLLIKNGADVNKERWIFNETPLTAAAENGHMDIVRWLIEKGADVSKGGWRDSAAFEIRIDNRANMAAKDLD</sequence>
<dbReference type="PROSITE" id="PS50297">
    <property type="entry name" value="ANK_REP_REGION"/>
    <property type="match status" value="6"/>
</dbReference>
<keyword evidence="1" id="KW-0677">Repeat</keyword>
<feature type="region of interest" description="Disordered" evidence="4">
    <location>
        <begin position="410"/>
        <end position="451"/>
    </location>
</feature>
<keyword evidence="2 3" id="KW-0040">ANK repeat</keyword>
<evidence type="ECO:0000256" key="3">
    <source>
        <dbReference type="PROSITE-ProRule" id="PRU00023"/>
    </source>
</evidence>
<feature type="region of interest" description="Disordered" evidence="4">
    <location>
        <begin position="95"/>
        <end position="120"/>
    </location>
</feature>
<reference evidence="6" key="1">
    <citation type="journal article" date="2017" name="bioRxiv">
        <title>Comparative analysis of the genomes of Stylophora pistillata and Acropora digitifera provides evidence for extensive differences between species of corals.</title>
        <authorList>
            <person name="Voolstra C.R."/>
            <person name="Li Y."/>
            <person name="Liew Y.J."/>
            <person name="Baumgarten S."/>
            <person name="Zoccola D."/>
            <person name="Flot J.-F."/>
            <person name="Tambutte S."/>
            <person name="Allemand D."/>
            <person name="Aranda M."/>
        </authorList>
    </citation>
    <scope>NUCLEOTIDE SEQUENCE [LARGE SCALE GENOMIC DNA]</scope>
</reference>
<evidence type="ECO:0000313" key="5">
    <source>
        <dbReference type="EMBL" id="PFX12710.1"/>
    </source>
</evidence>
<dbReference type="SUPFAM" id="SSF48403">
    <property type="entry name" value="Ankyrin repeat"/>
    <property type="match status" value="1"/>
</dbReference>
<dbReference type="InterPro" id="IPR036770">
    <property type="entry name" value="Ankyrin_rpt-contain_sf"/>
</dbReference>
<dbReference type="SMART" id="SM00248">
    <property type="entry name" value="ANK"/>
    <property type="match status" value="9"/>
</dbReference>
<dbReference type="Pfam" id="PF12796">
    <property type="entry name" value="Ank_2"/>
    <property type="match status" value="2"/>
</dbReference>
<feature type="repeat" description="ANK" evidence="3">
    <location>
        <begin position="731"/>
        <end position="763"/>
    </location>
</feature>
<dbReference type="PROSITE" id="PS50088">
    <property type="entry name" value="ANK_REPEAT"/>
    <property type="match status" value="8"/>
</dbReference>
<dbReference type="InterPro" id="IPR002110">
    <property type="entry name" value="Ankyrin_rpt"/>
</dbReference>
<feature type="repeat" description="ANK" evidence="3">
    <location>
        <begin position="281"/>
        <end position="313"/>
    </location>
</feature>